<name>A0A2J8SGQ5_PONAB</name>
<dbReference type="EMBL" id="NDHI03003570">
    <property type="protein sequence ID" value="PNJ19939.1"/>
    <property type="molecule type" value="Genomic_DNA"/>
</dbReference>
<organism evidence="1">
    <name type="scientific">Pongo abelii</name>
    <name type="common">Sumatran orangutan</name>
    <name type="synonym">Pongo pygmaeus abelii</name>
    <dbReference type="NCBI Taxonomy" id="9601"/>
    <lineage>
        <taxon>Eukaryota</taxon>
        <taxon>Metazoa</taxon>
        <taxon>Chordata</taxon>
        <taxon>Craniata</taxon>
        <taxon>Vertebrata</taxon>
        <taxon>Euteleostomi</taxon>
        <taxon>Mammalia</taxon>
        <taxon>Eutheria</taxon>
        <taxon>Euarchontoglires</taxon>
        <taxon>Primates</taxon>
        <taxon>Haplorrhini</taxon>
        <taxon>Catarrhini</taxon>
        <taxon>Hominidae</taxon>
        <taxon>Pongo</taxon>
    </lineage>
</organism>
<accession>A0A2J8SGQ5</accession>
<sequence>MEPRVVKPPGQDLVVESLKSRYGLGGSCPDEVIWRSTLEIKLVHR</sequence>
<comment type="caution">
    <text evidence="1">The sequence shown here is derived from an EMBL/GenBank/DDBJ whole genome shotgun (WGS) entry which is preliminary data.</text>
</comment>
<proteinExistence type="predicted"/>
<reference evidence="1" key="1">
    <citation type="submission" date="2017-12" db="EMBL/GenBank/DDBJ databases">
        <title>High-resolution comparative analysis of great ape genomes.</title>
        <authorList>
            <person name="Pollen A."/>
            <person name="Hastie A."/>
            <person name="Hormozdiari F."/>
            <person name="Dougherty M."/>
            <person name="Liu R."/>
            <person name="Chaisson M."/>
            <person name="Hoppe E."/>
            <person name="Hill C."/>
            <person name="Pang A."/>
            <person name="Hillier L."/>
            <person name="Baker C."/>
            <person name="Armstrong J."/>
            <person name="Shendure J."/>
            <person name="Paten B."/>
            <person name="Wilson R."/>
            <person name="Chao H."/>
            <person name="Schneider V."/>
            <person name="Ventura M."/>
            <person name="Kronenberg Z."/>
            <person name="Murali S."/>
            <person name="Gordon D."/>
            <person name="Cantsilieris S."/>
            <person name="Munson K."/>
            <person name="Nelson B."/>
            <person name="Raja A."/>
            <person name="Underwood J."/>
            <person name="Diekhans M."/>
            <person name="Fiddes I."/>
            <person name="Haussler D."/>
            <person name="Eichler E."/>
        </authorList>
    </citation>
    <scope>NUCLEOTIDE SEQUENCE [LARGE SCALE GENOMIC DNA]</scope>
    <source>
        <strain evidence="1">Susie</strain>
    </source>
</reference>
<dbReference type="AlphaFoldDB" id="A0A2J8SGQ5"/>
<evidence type="ECO:0000313" key="1">
    <source>
        <dbReference type="EMBL" id="PNJ19939.1"/>
    </source>
</evidence>
<gene>
    <name evidence="1" type="ORF">CR201_G0043005</name>
</gene>
<protein>
    <submittedName>
        <fullName evidence="1">CCDC138 isoform 5</fullName>
    </submittedName>
</protein>